<keyword evidence="1" id="KW-0808">Transferase</keyword>
<dbReference type="InterPro" id="IPR013546">
    <property type="entry name" value="PII_UdlTrfase/GS_AdlTrfase"/>
</dbReference>
<keyword evidence="3" id="KW-0547">Nucleotide-binding</keyword>
<dbReference type="CDD" id="cd05401">
    <property type="entry name" value="NT_GlnE_GlnD_like"/>
    <property type="match status" value="2"/>
</dbReference>
<feature type="domain" description="PII-uridylyltransferase/Glutamine-synthetase adenylyltransferase" evidence="8">
    <location>
        <begin position="271"/>
        <end position="416"/>
    </location>
</feature>
<sequence length="908" mass="99979">MATLGDATPLPTELLNLADRSAAPAAVRVALARLSEAAPGALEAAVADAALAHSLVSVLAASRSLTRLLEARPMDSLAVLAANSNRLAPNAATAEDLVSWRNLEFLRIAARDLTGLDTLDEVGANLAALGRDVLQASWQLTEDDDTTIAIIGMGKLGGNELNYSSDIDVLFVGEGPRKELDRRARAIMDIARRCFRVDANLRPEGRDGPLVRTVESYEAYWDRWAEPWEFQALLKARPVAGDTALGEHWLGAAQRWLWARPFDAEALRSLRAMKARTEAEVARKGLGNRELKRGPGGIRDIEFTVQLLQLVHGHLDPDLRGATTLTMLDEMASAGYIDDNDAEKMASSYRELRTVEHRLQLVDEQQVHTLPTDDASLDRLARVMGRRDEPRGTAAEQLERDLIHIQTTVRGIHERVYFRPLLEAFAATSRDASSLSAEATEVRLAAFGFIDARRTAAALGELTRGLNRSSRLMQQMLPLLLDWLSLSPDPDLGLLLIRNLLTGPRQSRQIAETFRESPAAAQSLCTIAGTSRLLGDIIAANPDLVARLPLPEQLATKDLDGLIATATASMEMREGTTEQQASLRRWQQRNLLGIAARDLFDYADVESVGRDLTSLAEATIGSALRSLDPQIPFAVIGLGRFGAAELAYASDLDVMFVHQGSSADDIDEARRLSKSLMRMIAGSTPANRLYEVDCDLRPEGKNGPLSRGVDSYAVYWREHALTWERQAMTRARVVAGDVALGDELLDEIAPWVWGPGLSAEGIRDIRRMKARIEAERIPMGEDPDFHLKLGRGSLSDIEFTAQMLQLQYDVKATGTIDGLRALAQGDVLDPEDAAILTEAYEFCERVRNRWFLVNSAPSDSMPTQPESALWLARSLDTEPGALREHYRRVTRRSRSVVERVFYGLPAKH</sequence>
<dbReference type="Pfam" id="PF03710">
    <property type="entry name" value="GlnE"/>
    <property type="match status" value="2"/>
</dbReference>
<dbReference type="PROSITE" id="PS50096">
    <property type="entry name" value="IQ"/>
    <property type="match status" value="1"/>
</dbReference>
<keyword evidence="5" id="KW-0460">Magnesium</keyword>
<organism evidence="9">
    <name type="scientific">freshwater metagenome</name>
    <dbReference type="NCBI Taxonomy" id="449393"/>
    <lineage>
        <taxon>unclassified sequences</taxon>
        <taxon>metagenomes</taxon>
        <taxon>ecological metagenomes</taxon>
    </lineage>
</organism>
<feature type="domain" description="PII-uridylyltransferase/Glutamine-synthetase adenylyltransferase" evidence="8">
    <location>
        <begin position="767"/>
        <end position="901"/>
    </location>
</feature>
<reference evidence="9" key="1">
    <citation type="submission" date="2020-05" db="EMBL/GenBank/DDBJ databases">
        <authorList>
            <person name="Chiriac C."/>
            <person name="Salcher M."/>
            <person name="Ghai R."/>
            <person name="Kavagutti S V."/>
        </authorList>
    </citation>
    <scope>NUCLEOTIDE SEQUENCE</scope>
</reference>
<evidence type="ECO:0000256" key="3">
    <source>
        <dbReference type="ARBA" id="ARBA00022741"/>
    </source>
</evidence>
<dbReference type="GO" id="GO:0005829">
    <property type="term" value="C:cytosol"/>
    <property type="evidence" value="ECO:0007669"/>
    <property type="project" value="TreeGrafter"/>
</dbReference>
<feature type="domain" description="Glutamate-ammonia ligase adenylyltransferase repeated" evidence="7">
    <location>
        <begin position="522"/>
        <end position="743"/>
    </location>
</feature>
<dbReference type="PANTHER" id="PTHR30621">
    <property type="entry name" value="GLUTAMINE SYNTHETASE ADENYLYLTRANSFERASE"/>
    <property type="match status" value="1"/>
</dbReference>
<name>A0A6J6D6Y4_9ZZZZ</name>
<evidence type="ECO:0000313" key="9">
    <source>
        <dbReference type="EMBL" id="CAB4559124.1"/>
    </source>
</evidence>
<feature type="domain" description="Glutamate-ammonia ligase adenylyltransferase repeated" evidence="7">
    <location>
        <begin position="85"/>
        <end position="249"/>
    </location>
</feature>
<gene>
    <name evidence="9" type="ORF">UFOPK1603_00422</name>
</gene>
<protein>
    <submittedName>
        <fullName evidence="9">Unannotated protein</fullName>
    </submittedName>
</protein>
<dbReference type="GO" id="GO:0005524">
    <property type="term" value="F:ATP binding"/>
    <property type="evidence" value="ECO:0007669"/>
    <property type="project" value="UniProtKB-KW"/>
</dbReference>
<keyword evidence="6" id="KW-0511">Multifunctional enzyme</keyword>
<dbReference type="SUPFAM" id="SSF81301">
    <property type="entry name" value="Nucleotidyltransferase"/>
    <property type="match status" value="2"/>
</dbReference>
<accession>A0A6J6D6Y4</accession>
<dbReference type="InterPro" id="IPR005190">
    <property type="entry name" value="GlnE_rpt_dom"/>
</dbReference>
<dbReference type="Pfam" id="PF08335">
    <property type="entry name" value="GlnD_UR_UTase"/>
    <property type="match status" value="2"/>
</dbReference>
<evidence type="ECO:0000259" key="8">
    <source>
        <dbReference type="Pfam" id="PF08335"/>
    </source>
</evidence>
<dbReference type="InterPro" id="IPR023057">
    <property type="entry name" value="GlnE"/>
</dbReference>
<dbReference type="Gene3D" id="3.30.460.10">
    <property type="entry name" value="Beta Polymerase, domain 2"/>
    <property type="match status" value="2"/>
</dbReference>
<dbReference type="AlphaFoldDB" id="A0A6J6D6Y4"/>
<dbReference type="NCBIfam" id="NF010707">
    <property type="entry name" value="PRK14109.1"/>
    <property type="match status" value="1"/>
</dbReference>
<evidence type="ECO:0000259" key="7">
    <source>
        <dbReference type="Pfam" id="PF03710"/>
    </source>
</evidence>
<proteinExistence type="predicted"/>
<evidence type="ECO:0000256" key="5">
    <source>
        <dbReference type="ARBA" id="ARBA00022842"/>
    </source>
</evidence>
<dbReference type="InterPro" id="IPR043519">
    <property type="entry name" value="NT_sf"/>
</dbReference>
<keyword evidence="4" id="KW-0067">ATP-binding</keyword>
<keyword evidence="2" id="KW-0548">Nucleotidyltransferase</keyword>
<dbReference type="GO" id="GO:0000820">
    <property type="term" value="P:regulation of glutamine family amino acid metabolic process"/>
    <property type="evidence" value="ECO:0007669"/>
    <property type="project" value="TreeGrafter"/>
</dbReference>
<dbReference type="SUPFAM" id="SSF81593">
    <property type="entry name" value="Nucleotidyltransferase substrate binding subunit/domain"/>
    <property type="match status" value="2"/>
</dbReference>
<dbReference type="EMBL" id="CAEZTG010000025">
    <property type="protein sequence ID" value="CAB4559124.1"/>
    <property type="molecule type" value="Genomic_DNA"/>
</dbReference>
<dbReference type="Gene3D" id="1.20.120.330">
    <property type="entry name" value="Nucleotidyltransferases domain 2"/>
    <property type="match status" value="2"/>
</dbReference>
<evidence type="ECO:0000256" key="2">
    <source>
        <dbReference type="ARBA" id="ARBA00022695"/>
    </source>
</evidence>
<evidence type="ECO:0000256" key="6">
    <source>
        <dbReference type="ARBA" id="ARBA00023268"/>
    </source>
</evidence>
<dbReference type="PANTHER" id="PTHR30621:SF0">
    <property type="entry name" value="BIFUNCTIONAL GLUTAMINE SYNTHETASE ADENYLYLTRANSFERASE_ADENYLYL-REMOVING ENZYME"/>
    <property type="match status" value="1"/>
</dbReference>
<evidence type="ECO:0000256" key="1">
    <source>
        <dbReference type="ARBA" id="ARBA00022679"/>
    </source>
</evidence>
<dbReference type="GO" id="GO:0008882">
    <property type="term" value="F:[glutamate-ammonia-ligase] adenylyltransferase activity"/>
    <property type="evidence" value="ECO:0007669"/>
    <property type="project" value="InterPro"/>
</dbReference>
<evidence type="ECO:0000256" key="4">
    <source>
        <dbReference type="ARBA" id="ARBA00022840"/>
    </source>
</evidence>